<evidence type="ECO:0000313" key="3">
    <source>
        <dbReference type="Proteomes" id="UP001341840"/>
    </source>
</evidence>
<name>A0ABU6WLD0_9FABA</name>
<organism evidence="2 3">
    <name type="scientific">Stylosanthes scabra</name>
    <dbReference type="NCBI Taxonomy" id="79078"/>
    <lineage>
        <taxon>Eukaryota</taxon>
        <taxon>Viridiplantae</taxon>
        <taxon>Streptophyta</taxon>
        <taxon>Embryophyta</taxon>
        <taxon>Tracheophyta</taxon>
        <taxon>Spermatophyta</taxon>
        <taxon>Magnoliopsida</taxon>
        <taxon>eudicotyledons</taxon>
        <taxon>Gunneridae</taxon>
        <taxon>Pentapetalae</taxon>
        <taxon>rosids</taxon>
        <taxon>fabids</taxon>
        <taxon>Fabales</taxon>
        <taxon>Fabaceae</taxon>
        <taxon>Papilionoideae</taxon>
        <taxon>50 kb inversion clade</taxon>
        <taxon>dalbergioids sensu lato</taxon>
        <taxon>Dalbergieae</taxon>
        <taxon>Pterocarpus clade</taxon>
        <taxon>Stylosanthes</taxon>
    </lineage>
</organism>
<gene>
    <name evidence="2" type="ORF">PIB30_063281</name>
</gene>
<evidence type="ECO:0000313" key="2">
    <source>
        <dbReference type="EMBL" id="MED6186072.1"/>
    </source>
</evidence>
<accession>A0ABU6WLD0</accession>
<reference evidence="2 3" key="1">
    <citation type="journal article" date="2023" name="Plants (Basel)">
        <title>Bridging the Gap: Combining Genomics and Transcriptomics Approaches to Understand Stylosanthes scabra, an Orphan Legume from the Brazilian Caatinga.</title>
        <authorList>
            <person name="Ferreira-Neto J.R.C."/>
            <person name="da Silva M.D."/>
            <person name="Binneck E."/>
            <person name="de Melo N.F."/>
            <person name="da Silva R.H."/>
            <person name="de Melo A.L.T.M."/>
            <person name="Pandolfi V."/>
            <person name="Bustamante F.O."/>
            <person name="Brasileiro-Vidal A.C."/>
            <person name="Benko-Iseppon A.M."/>
        </authorList>
    </citation>
    <scope>NUCLEOTIDE SEQUENCE [LARGE SCALE GENOMIC DNA]</scope>
    <source>
        <tissue evidence="2">Leaves</tissue>
    </source>
</reference>
<dbReference type="EMBL" id="JASCZI010181843">
    <property type="protein sequence ID" value="MED6186072.1"/>
    <property type="molecule type" value="Genomic_DNA"/>
</dbReference>
<dbReference type="Proteomes" id="UP001341840">
    <property type="component" value="Unassembled WGS sequence"/>
</dbReference>
<evidence type="ECO:0000256" key="1">
    <source>
        <dbReference type="SAM" id="MobiDB-lite"/>
    </source>
</evidence>
<feature type="region of interest" description="Disordered" evidence="1">
    <location>
        <begin position="59"/>
        <end position="79"/>
    </location>
</feature>
<sequence>MGPIGEPATERSKPAGMAETYTDREPLSIGAAVASRDPFRAKKLQQRWHVSASTKDGDDMLLLGSGGRGPSRSGGDEVRPGAAAYVHEGEIIELRPEEEKGGWVWVSCGEFNNEYHFTIFSSHQPIISYTAPVVKPTIVTALCTYILLININVYTPTCHIFLSWSKRIHW</sequence>
<protein>
    <recommendedName>
        <fullName evidence="4">SH3 domain-containing protein</fullName>
    </recommendedName>
</protein>
<keyword evidence="3" id="KW-1185">Reference proteome</keyword>
<proteinExistence type="predicted"/>
<evidence type="ECO:0008006" key="4">
    <source>
        <dbReference type="Google" id="ProtNLM"/>
    </source>
</evidence>
<feature type="region of interest" description="Disordered" evidence="1">
    <location>
        <begin position="1"/>
        <end position="24"/>
    </location>
</feature>
<comment type="caution">
    <text evidence="2">The sequence shown here is derived from an EMBL/GenBank/DDBJ whole genome shotgun (WGS) entry which is preliminary data.</text>
</comment>